<dbReference type="InterPro" id="IPR051560">
    <property type="entry name" value="MAM_domain-containing"/>
</dbReference>
<dbReference type="PROSITE" id="PS50060">
    <property type="entry name" value="MAM_2"/>
    <property type="match status" value="1"/>
</dbReference>
<dbReference type="Pfam" id="PF00629">
    <property type="entry name" value="MAM"/>
    <property type="match status" value="1"/>
</dbReference>
<comment type="caution">
    <text evidence="2">The sequence shown here is derived from an EMBL/GenBank/DDBJ whole genome shotgun (WGS) entry which is preliminary data.</text>
</comment>
<dbReference type="Proteomes" id="UP000828390">
    <property type="component" value="Unassembled WGS sequence"/>
</dbReference>
<sequence>MAALTTGTQYFPYNQVFSVNLQYRTGHNPMSLTVNITGSSRGDWAHSFTDTDENWTSICLDAIVKGPIDVTFIGGVAGNGRSYLALDDVTISYGRSCIGSTTLETPNNVSCSFETEDSCGYTNYDGENDFGFSRKQSWTISNNTGTTVDRNGLGRSYMAAVALTSQIEKAKLYSPSFSSTKNQQRVTFWYNINGEGPQTLKVYFTVQWVQGIPSFRKTKDSLIPAWEKGCVDVTASSNLASVVFEATVASGIVAVDDVSLEDGACATLTS</sequence>
<dbReference type="GO" id="GO:0016020">
    <property type="term" value="C:membrane"/>
    <property type="evidence" value="ECO:0007669"/>
    <property type="project" value="InterPro"/>
</dbReference>
<reference evidence="2" key="1">
    <citation type="journal article" date="2019" name="bioRxiv">
        <title>The Genome of the Zebra Mussel, Dreissena polymorpha: A Resource for Invasive Species Research.</title>
        <authorList>
            <person name="McCartney M.A."/>
            <person name="Auch B."/>
            <person name="Kono T."/>
            <person name="Mallez S."/>
            <person name="Zhang Y."/>
            <person name="Obille A."/>
            <person name="Becker A."/>
            <person name="Abrahante J.E."/>
            <person name="Garbe J."/>
            <person name="Badalamenti J.P."/>
            <person name="Herman A."/>
            <person name="Mangelson H."/>
            <person name="Liachko I."/>
            <person name="Sullivan S."/>
            <person name="Sone E.D."/>
            <person name="Koren S."/>
            <person name="Silverstein K.A.T."/>
            <person name="Beckman K.B."/>
            <person name="Gohl D.M."/>
        </authorList>
    </citation>
    <scope>NUCLEOTIDE SEQUENCE</scope>
    <source>
        <strain evidence="2">Duluth1</strain>
        <tissue evidence="2">Whole animal</tissue>
    </source>
</reference>
<dbReference type="SMART" id="SM00137">
    <property type="entry name" value="MAM"/>
    <property type="match status" value="1"/>
</dbReference>
<gene>
    <name evidence="2" type="ORF">DPMN_181346</name>
</gene>
<keyword evidence="3" id="KW-1185">Reference proteome</keyword>
<dbReference type="PANTHER" id="PTHR23282">
    <property type="entry name" value="APICAL ENDOSOMAL GLYCOPROTEIN PRECURSOR"/>
    <property type="match status" value="1"/>
</dbReference>
<dbReference type="InterPro" id="IPR013320">
    <property type="entry name" value="ConA-like_dom_sf"/>
</dbReference>
<dbReference type="CDD" id="cd06263">
    <property type="entry name" value="MAM"/>
    <property type="match status" value="1"/>
</dbReference>
<protein>
    <recommendedName>
        <fullName evidence="1">MAM domain-containing protein</fullName>
    </recommendedName>
</protein>
<proteinExistence type="predicted"/>
<dbReference type="Gene3D" id="2.60.120.200">
    <property type="match status" value="1"/>
</dbReference>
<evidence type="ECO:0000313" key="2">
    <source>
        <dbReference type="EMBL" id="KAH3746928.1"/>
    </source>
</evidence>
<name>A0A9D4DDC6_DREPO</name>
<reference evidence="2" key="2">
    <citation type="submission" date="2020-11" db="EMBL/GenBank/DDBJ databases">
        <authorList>
            <person name="McCartney M.A."/>
            <person name="Auch B."/>
            <person name="Kono T."/>
            <person name="Mallez S."/>
            <person name="Becker A."/>
            <person name="Gohl D.M."/>
            <person name="Silverstein K.A.T."/>
            <person name="Koren S."/>
            <person name="Bechman K.B."/>
            <person name="Herman A."/>
            <person name="Abrahante J.E."/>
            <person name="Garbe J."/>
        </authorList>
    </citation>
    <scope>NUCLEOTIDE SEQUENCE</scope>
    <source>
        <strain evidence="2">Duluth1</strain>
        <tissue evidence="2">Whole animal</tissue>
    </source>
</reference>
<dbReference type="InterPro" id="IPR000998">
    <property type="entry name" value="MAM_dom"/>
</dbReference>
<evidence type="ECO:0000313" key="3">
    <source>
        <dbReference type="Proteomes" id="UP000828390"/>
    </source>
</evidence>
<evidence type="ECO:0000259" key="1">
    <source>
        <dbReference type="PROSITE" id="PS50060"/>
    </source>
</evidence>
<dbReference type="SUPFAM" id="SSF49899">
    <property type="entry name" value="Concanavalin A-like lectins/glucanases"/>
    <property type="match status" value="1"/>
</dbReference>
<dbReference type="PANTHER" id="PTHR23282:SF101">
    <property type="entry name" value="MAM DOMAIN-CONTAINING PROTEIN"/>
    <property type="match status" value="1"/>
</dbReference>
<dbReference type="AlphaFoldDB" id="A0A9D4DDC6"/>
<feature type="domain" description="MAM" evidence="1">
    <location>
        <begin position="109"/>
        <end position="267"/>
    </location>
</feature>
<accession>A0A9D4DDC6</accession>
<dbReference type="EMBL" id="JAIWYP010000010">
    <property type="protein sequence ID" value="KAH3746928.1"/>
    <property type="molecule type" value="Genomic_DNA"/>
</dbReference>
<organism evidence="2 3">
    <name type="scientific">Dreissena polymorpha</name>
    <name type="common">Zebra mussel</name>
    <name type="synonym">Mytilus polymorpha</name>
    <dbReference type="NCBI Taxonomy" id="45954"/>
    <lineage>
        <taxon>Eukaryota</taxon>
        <taxon>Metazoa</taxon>
        <taxon>Spiralia</taxon>
        <taxon>Lophotrochozoa</taxon>
        <taxon>Mollusca</taxon>
        <taxon>Bivalvia</taxon>
        <taxon>Autobranchia</taxon>
        <taxon>Heteroconchia</taxon>
        <taxon>Euheterodonta</taxon>
        <taxon>Imparidentia</taxon>
        <taxon>Neoheterodontei</taxon>
        <taxon>Myida</taxon>
        <taxon>Dreissenoidea</taxon>
        <taxon>Dreissenidae</taxon>
        <taxon>Dreissena</taxon>
    </lineage>
</organism>